<comment type="caution">
    <text evidence="1">The sequence shown here is derived from an EMBL/GenBank/DDBJ whole genome shotgun (WGS) entry which is preliminary data.</text>
</comment>
<protein>
    <recommendedName>
        <fullName evidence="3">Adenylate kinase</fullName>
    </recommendedName>
</protein>
<evidence type="ECO:0008006" key="3">
    <source>
        <dbReference type="Google" id="ProtNLM"/>
    </source>
</evidence>
<dbReference type="PRINTS" id="PR01100">
    <property type="entry name" value="SHIKIMTKNASE"/>
</dbReference>
<dbReference type="Pfam" id="PF13238">
    <property type="entry name" value="AAA_18"/>
    <property type="match status" value="1"/>
</dbReference>
<proteinExistence type="predicted"/>
<dbReference type="InterPro" id="IPR027417">
    <property type="entry name" value="P-loop_NTPase"/>
</dbReference>
<accession>A0ABR7RIW7</accession>
<dbReference type="Proteomes" id="UP000626026">
    <property type="component" value="Unassembled WGS sequence"/>
</dbReference>
<dbReference type="PANTHER" id="PTHR37816">
    <property type="entry name" value="YALI0E33011P"/>
    <property type="match status" value="1"/>
</dbReference>
<gene>
    <name evidence="1" type="ORF">IBL26_06560</name>
</gene>
<dbReference type="NCBIfam" id="NF004861">
    <property type="entry name" value="PRK06217.1"/>
    <property type="match status" value="1"/>
</dbReference>
<evidence type="ECO:0000313" key="1">
    <source>
        <dbReference type="EMBL" id="MBC9206492.1"/>
    </source>
</evidence>
<evidence type="ECO:0000313" key="2">
    <source>
        <dbReference type="Proteomes" id="UP000626026"/>
    </source>
</evidence>
<dbReference type="PANTHER" id="PTHR37816:SF2">
    <property type="entry name" value="DNA TOPOLOGY MODULATION PROTEIN FLAR-RELATED PROTEIN"/>
    <property type="match status" value="1"/>
</dbReference>
<dbReference type="EMBL" id="JACTVA010000008">
    <property type="protein sequence ID" value="MBC9206492.1"/>
    <property type="molecule type" value="Genomic_DNA"/>
</dbReference>
<organism evidence="1 2">
    <name type="scientific">Teichococcus aerophilus</name>
    <dbReference type="NCBI Taxonomy" id="1224513"/>
    <lineage>
        <taxon>Bacteria</taxon>
        <taxon>Pseudomonadati</taxon>
        <taxon>Pseudomonadota</taxon>
        <taxon>Alphaproteobacteria</taxon>
        <taxon>Acetobacterales</taxon>
        <taxon>Roseomonadaceae</taxon>
        <taxon>Roseomonas</taxon>
    </lineage>
</organism>
<name>A0ABR7RIW7_9PROT</name>
<dbReference type="RefSeq" id="WP_187783673.1">
    <property type="nucleotide sequence ID" value="NZ_JACTVA010000008.1"/>
</dbReference>
<dbReference type="SUPFAM" id="SSF52540">
    <property type="entry name" value="P-loop containing nucleoside triphosphate hydrolases"/>
    <property type="match status" value="1"/>
</dbReference>
<reference evidence="1 2" key="1">
    <citation type="journal article" date="2013" name="Int. J. Syst. Evol. Microbiol.">
        <title>Roseomonas aerophila sp. nov., isolated from air.</title>
        <authorList>
            <person name="Kim S.J."/>
            <person name="Weon H.Y."/>
            <person name="Ahn J.H."/>
            <person name="Hong S.B."/>
            <person name="Seok S.J."/>
            <person name="Whang K.S."/>
            <person name="Kwon S.W."/>
        </authorList>
    </citation>
    <scope>NUCLEOTIDE SEQUENCE [LARGE SCALE GENOMIC DNA]</scope>
    <source>
        <strain evidence="1 2">NBRC 108923</strain>
    </source>
</reference>
<keyword evidence="2" id="KW-1185">Reference proteome</keyword>
<dbReference type="Gene3D" id="3.40.50.300">
    <property type="entry name" value="P-loop containing nucleotide triphosphate hydrolases"/>
    <property type="match status" value="1"/>
</dbReference>
<dbReference type="InterPro" id="IPR052922">
    <property type="entry name" value="Cytidylate_Kinase-2"/>
</dbReference>
<sequence>MRLHLTGASGTGTSTLGAALATRLGCPCVDSDDALWERTDPPFTRLRPVADRLAWLQAALPEGGAADRWVVAGSMVGWGDQLLPSLNLVVYLSLEAGSRMERLRAREAARYGARITRGGDMAANSAAFLAWAAAYDTAGPKQRSRSLHEAWLRDLPCPVLRLDSAAPVDELADAVMAHPAIGQSPGLLFR</sequence>